<name>E2AAZ4_CAMFO</name>
<keyword evidence="2" id="KW-1185">Reference proteome</keyword>
<proteinExistence type="predicted"/>
<gene>
    <name evidence="1" type="ORF">EAG_11525</name>
</gene>
<protein>
    <submittedName>
        <fullName evidence="1">Uncharacterized protein</fullName>
    </submittedName>
</protein>
<organism evidence="2">
    <name type="scientific">Camponotus floridanus</name>
    <name type="common">Florida carpenter ant</name>
    <dbReference type="NCBI Taxonomy" id="104421"/>
    <lineage>
        <taxon>Eukaryota</taxon>
        <taxon>Metazoa</taxon>
        <taxon>Ecdysozoa</taxon>
        <taxon>Arthropoda</taxon>
        <taxon>Hexapoda</taxon>
        <taxon>Insecta</taxon>
        <taxon>Pterygota</taxon>
        <taxon>Neoptera</taxon>
        <taxon>Endopterygota</taxon>
        <taxon>Hymenoptera</taxon>
        <taxon>Apocrita</taxon>
        <taxon>Aculeata</taxon>
        <taxon>Formicoidea</taxon>
        <taxon>Formicidae</taxon>
        <taxon>Formicinae</taxon>
        <taxon>Camponotus</taxon>
    </lineage>
</organism>
<dbReference type="AlphaFoldDB" id="E2AAZ4"/>
<evidence type="ECO:0000313" key="1">
    <source>
        <dbReference type="EMBL" id="EFN69393.1"/>
    </source>
</evidence>
<evidence type="ECO:0000313" key="2">
    <source>
        <dbReference type="Proteomes" id="UP000000311"/>
    </source>
</evidence>
<accession>E2AAZ4</accession>
<feature type="non-terminal residue" evidence="1">
    <location>
        <position position="1"/>
    </location>
</feature>
<sequence length="36" mass="4435">TFIESYRKLREHGSFHVRNNDGRRERFVRTVDVDKN</sequence>
<dbReference type="InParanoid" id="E2AAZ4"/>
<reference evidence="1 2" key="1">
    <citation type="journal article" date="2010" name="Science">
        <title>Genomic comparison of the ants Camponotus floridanus and Harpegnathos saltator.</title>
        <authorList>
            <person name="Bonasio R."/>
            <person name="Zhang G."/>
            <person name="Ye C."/>
            <person name="Mutti N.S."/>
            <person name="Fang X."/>
            <person name="Qin N."/>
            <person name="Donahue G."/>
            <person name="Yang P."/>
            <person name="Li Q."/>
            <person name="Li C."/>
            <person name="Zhang P."/>
            <person name="Huang Z."/>
            <person name="Berger S.L."/>
            <person name="Reinberg D."/>
            <person name="Wang J."/>
            <person name="Liebig J."/>
        </authorList>
    </citation>
    <scope>NUCLEOTIDE SEQUENCE [LARGE SCALE GENOMIC DNA]</scope>
    <source>
        <strain evidence="2">C129</strain>
    </source>
</reference>
<dbReference type="EMBL" id="GL438226">
    <property type="protein sequence ID" value="EFN69393.1"/>
    <property type="molecule type" value="Genomic_DNA"/>
</dbReference>
<feature type="non-terminal residue" evidence="1">
    <location>
        <position position="36"/>
    </location>
</feature>
<dbReference type="Proteomes" id="UP000000311">
    <property type="component" value="Unassembled WGS sequence"/>
</dbReference>